<name>A0A1I5GV31_9GAMM</name>
<keyword evidence="2" id="KW-1185">Reference proteome</keyword>
<dbReference type="AlphaFoldDB" id="A0A1I5GV31"/>
<dbReference type="Proteomes" id="UP000198968">
    <property type="component" value="Unassembled WGS sequence"/>
</dbReference>
<keyword evidence="1" id="KW-0132">Cell division</keyword>
<evidence type="ECO:0000313" key="1">
    <source>
        <dbReference type="EMBL" id="SFO39730.1"/>
    </source>
</evidence>
<dbReference type="InterPro" id="IPR017746">
    <property type="entry name" value="Cellulose_synthase_operon_BcsQ"/>
</dbReference>
<proteinExistence type="predicted"/>
<organism evidence="1 2">
    <name type="scientific">Candidatus Pantoea varia</name>
    <dbReference type="NCBI Taxonomy" id="1881036"/>
    <lineage>
        <taxon>Bacteria</taxon>
        <taxon>Pseudomonadati</taxon>
        <taxon>Pseudomonadota</taxon>
        <taxon>Gammaproteobacteria</taxon>
        <taxon>Enterobacterales</taxon>
        <taxon>Erwiniaceae</taxon>
        <taxon>Pantoea</taxon>
    </lineage>
</organism>
<dbReference type="InterPro" id="IPR027417">
    <property type="entry name" value="P-loop_NTPase"/>
</dbReference>
<dbReference type="EMBL" id="FOVG01000005">
    <property type="protein sequence ID" value="SFO39730.1"/>
    <property type="molecule type" value="Genomic_DNA"/>
</dbReference>
<dbReference type="Pfam" id="PF06564">
    <property type="entry name" value="CBP_BcsQ"/>
    <property type="match status" value="1"/>
</dbReference>
<protein>
    <submittedName>
        <fullName evidence="1">Cell division protein YhjQ</fullName>
    </submittedName>
</protein>
<evidence type="ECO:0000313" key="2">
    <source>
        <dbReference type="Proteomes" id="UP000198968"/>
    </source>
</evidence>
<gene>
    <name evidence="1" type="ORF">SAMN05428971_3836</name>
</gene>
<dbReference type="GO" id="GO:0051301">
    <property type="term" value="P:cell division"/>
    <property type="evidence" value="ECO:0007669"/>
    <property type="project" value="UniProtKB-KW"/>
</dbReference>
<dbReference type="InterPro" id="IPR050678">
    <property type="entry name" value="DNA_Partitioning_ATPase"/>
</dbReference>
<dbReference type="PANTHER" id="PTHR13696">
    <property type="entry name" value="P-LOOP CONTAINING NUCLEOSIDE TRIPHOSPHATE HYDROLASE"/>
    <property type="match status" value="1"/>
</dbReference>
<dbReference type="OrthoDB" id="5288747at2"/>
<sequence length="243" mass="26981">MPQIALQGVRGGVGTTSLCAGLGWALAALGERVLLIDGSPVSQLGVHFNLPAQQETGWMKALCEGGDWQHSALRYPHGPDLLPHGVLSHQHSLTITRQNEAVAAPLLQALPDLQARYQWIIFDLPADSLPWHETLYPQLDGILCITQPDANCHLRLSQRRFPARTRFVINQFNANSRLQQDLHQLWMASLTQLIPLLIHRDEALAEALMMKQPVGEYRPHALASEEIITLANWLLLNLKGVSS</sequence>
<dbReference type="SUPFAM" id="SSF52540">
    <property type="entry name" value="P-loop containing nucleoside triphosphate hydrolases"/>
    <property type="match status" value="1"/>
</dbReference>
<keyword evidence="1" id="KW-0131">Cell cycle</keyword>
<accession>A0A1I5GV31</accession>
<reference evidence="2" key="1">
    <citation type="submission" date="2016-10" db="EMBL/GenBank/DDBJ databases">
        <authorList>
            <person name="Varghese N."/>
            <person name="Submissions S."/>
        </authorList>
    </citation>
    <scope>NUCLEOTIDE SEQUENCE [LARGE SCALE GENOMIC DNA]</scope>
    <source>
        <strain evidence="2">OV426</strain>
    </source>
</reference>
<dbReference type="NCBIfam" id="TIGR03371">
    <property type="entry name" value="cellulose_yhjQ"/>
    <property type="match status" value="1"/>
</dbReference>
<dbReference type="Gene3D" id="3.40.50.300">
    <property type="entry name" value="P-loop containing nucleotide triphosphate hydrolases"/>
    <property type="match status" value="1"/>
</dbReference>
<dbReference type="RefSeq" id="WP_090966450.1">
    <property type="nucleotide sequence ID" value="NZ_FOVG01000005.1"/>
</dbReference>
<dbReference type="PANTHER" id="PTHR13696:SF99">
    <property type="entry name" value="COBYRINIC ACID AC-DIAMIDE SYNTHASE"/>
    <property type="match status" value="1"/>
</dbReference>